<protein>
    <submittedName>
        <fullName evidence="1">Uncharacterized protein</fullName>
    </submittedName>
</protein>
<proteinExistence type="predicted"/>
<evidence type="ECO:0000313" key="2">
    <source>
        <dbReference type="Proteomes" id="UP000092460"/>
    </source>
</evidence>
<name>A0A1B0AQ40_9MUSC</name>
<dbReference type="EnsemblMetazoa" id="GPPI004530-RA">
    <property type="protein sequence ID" value="GPPI004530-PA"/>
    <property type="gene ID" value="GPPI004530"/>
</dbReference>
<reference evidence="2" key="1">
    <citation type="submission" date="2015-01" db="EMBL/GenBank/DDBJ databases">
        <authorList>
            <person name="Aksoy S."/>
            <person name="Warren W."/>
            <person name="Wilson R.K."/>
        </authorList>
    </citation>
    <scope>NUCLEOTIDE SEQUENCE [LARGE SCALE GENOMIC DNA]</scope>
    <source>
        <strain evidence="2">IAEA</strain>
    </source>
</reference>
<evidence type="ECO:0000313" key="1">
    <source>
        <dbReference type="EnsemblMetazoa" id="GPPI004530-PA"/>
    </source>
</evidence>
<dbReference type="EMBL" id="JXJN01001659">
    <property type="status" value="NOT_ANNOTATED_CDS"/>
    <property type="molecule type" value="Genomic_DNA"/>
</dbReference>
<reference evidence="1" key="2">
    <citation type="submission" date="2020-05" db="UniProtKB">
        <authorList>
            <consortium name="EnsemblMetazoa"/>
        </authorList>
    </citation>
    <scope>IDENTIFICATION</scope>
    <source>
        <strain evidence="1">IAEA</strain>
    </source>
</reference>
<dbReference type="AlphaFoldDB" id="A0A1B0AQ40"/>
<keyword evidence="2" id="KW-1185">Reference proteome</keyword>
<sequence length="196" mass="21924">FPSACQTEQKRHLDRGPRNKLVNPYHYQNHISRRSILSLLSCIYMPQIIVSQTIVSSSVPVIPGDRTKYLYLNKTYKYCCTHVMCCFRGEGGLKCLTVGFITSNVSNTTITFYKFHSNLANAEKELEVYIHFASDGESKSSPVPCSINPSVPPNGRRVIGIFKHIKIGNYNCAANNAFITEQELTSSGRGKHGCKI</sequence>
<dbReference type="Proteomes" id="UP000092460">
    <property type="component" value="Unassembled WGS sequence"/>
</dbReference>
<accession>A0A1B0AQ40</accession>
<organism evidence="1 2">
    <name type="scientific">Glossina palpalis gambiensis</name>
    <dbReference type="NCBI Taxonomy" id="67801"/>
    <lineage>
        <taxon>Eukaryota</taxon>
        <taxon>Metazoa</taxon>
        <taxon>Ecdysozoa</taxon>
        <taxon>Arthropoda</taxon>
        <taxon>Hexapoda</taxon>
        <taxon>Insecta</taxon>
        <taxon>Pterygota</taxon>
        <taxon>Neoptera</taxon>
        <taxon>Endopterygota</taxon>
        <taxon>Diptera</taxon>
        <taxon>Brachycera</taxon>
        <taxon>Muscomorpha</taxon>
        <taxon>Hippoboscoidea</taxon>
        <taxon>Glossinidae</taxon>
        <taxon>Glossina</taxon>
    </lineage>
</organism>
<dbReference type="VEuPathDB" id="VectorBase:GPPI004530"/>